<reference evidence="2" key="1">
    <citation type="submission" date="2018-10" db="EMBL/GenBank/DDBJ databases">
        <title>Hidden diversity of soil giant viruses.</title>
        <authorList>
            <person name="Schulz F."/>
            <person name="Alteio L."/>
            <person name="Goudeau D."/>
            <person name="Ryan E.M."/>
            <person name="Malmstrom R.R."/>
            <person name="Blanchard J."/>
            <person name="Woyke T."/>
        </authorList>
    </citation>
    <scope>NUCLEOTIDE SEQUENCE</scope>
    <source>
        <strain evidence="2">SAV1</strain>
    </source>
</reference>
<organism evidence="2">
    <name type="scientific">Satyrvirus sp</name>
    <dbReference type="NCBI Taxonomy" id="2487771"/>
    <lineage>
        <taxon>Viruses</taxon>
        <taxon>Varidnaviria</taxon>
        <taxon>Bamfordvirae</taxon>
        <taxon>Nucleocytoviricota</taxon>
        <taxon>Megaviricetes</taxon>
        <taxon>Imitervirales</taxon>
        <taxon>Mimiviridae</taxon>
        <taxon>Megamimivirinae</taxon>
    </lineage>
</organism>
<sequence length="37" mass="4329">TVDAYPFHNSKNRDQLPKSKTVDFPRGTFDIHKLARK</sequence>
<feature type="compositionally biased region" description="Basic and acidic residues" evidence="1">
    <location>
        <begin position="11"/>
        <end position="21"/>
    </location>
</feature>
<feature type="region of interest" description="Disordered" evidence="1">
    <location>
        <begin position="1"/>
        <end position="21"/>
    </location>
</feature>
<protein>
    <submittedName>
        <fullName evidence="2">Uncharacterized protein</fullName>
    </submittedName>
</protein>
<evidence type="ECO:0000313" key="2">
    <source>
        <dbReference type="EMBL" id="AYV85785.1"/>
    </source>
</evidence>
<evidence type="ECO:0000256" key="1">
    <source>
        <dbReference type="SAM" id="MobiDB-lite"/>
    </source>
</evidence>
<proteinExistence type="predicted"/>
<dbReference type="EMBL" id="MK072476">
    <property type="protein sequence ID" value="AYV85785.1"/>
    <property type="molecule type" value="Genomic_DNA"/>
</dbReference>
<feature type="non-terminal residue" evidence="2">
    <location>
        <position position="1"/>
    </location>
</feature>
<gene>
    <name evidence="2" type="ORF">Satyrvirus40_8</name>
</gene>
<name>A0A3G5AEZ3_9VIRU</name>
<accession>A0A3G5AEZ3</accession>